<evidence type="ECO:0000256" key="9">
    <source>
        <dbReference type="ARBA" id="ARBA00023241"/>
    </source>
</evidence>
<dbReference type="GO" id="GO:0031418">
    <property type="term" value="F:L-ascorbic acid binding"/>
    <property type="evidence" value="ECO:0007669"/>
    <property type="project" value="UniProtKB-KW"/>
</dbReference>
<dbReference type="GO" id="GO:0009805">
    <property type="term" value="P:coumarin biosynthetic process"/>
    <property type="evidence" value="ECO:0007669"/>
    <property type="project" value="UniProtKB-ARBA"/>
</dbReference>
<dbReference type="AlphaFoldDB" id="A0AAV6X574"/>
<evidence type="ECO:0000256" key="6">
    <source>
        <dbReference type="ARBA" id="ARBA00022964"/>
    </source>
</evidence>
<evidence type="ECO:0000313" key="12">
    <source>
        <dbReference type="EMBL" id="KAG8378296.1"/>
    </source>
</evidence>
<dbReference type="PROSITE" id="PS51471">
    <property type="entry name" value="FE2OG_OXY"/>
    <property type="match status" value="1"/>
</dbReference>
<sequence>MEVERVQSIASLSKQLDTIPSEYIRSENEQPAATTLHGVVLEVPVIDLDDDVSDEEMIVKQISEASKEWGIFQVVNHGIPDEVISKLQKVGRDFFELPKEEKEKIAKTAESGIEGYGTSLQKEIEGKKGWVDHLFHKIWPPSVINHNFWPKNPSSYREANEEYGQRLREVSDKLVKWLSLGIGLEEQELKVAMGGDDTIFLMKINYYPPCPRPDLALGVVAHTDMSLVTILVPNEVQGLQVFRDDHWYDVKYIPNALIIHIGDQFEILSNGEYRAVFHRTTVNKDKTRMSWPVFLEPPEEHEIGPIPKLVNEDNPPKYKTKKYKDYVYCKLNKLPQ</sequence>
<evidence type="ECO:0000256" key="4">
    <source>
        <dbReference type="ARBA" id="ARBA00022723"/>
    </source>
</evidence>
<organism evidence="12 13">
    <name type="scientific">Buddleja alternifolia</name>
    <dbReference type="NCBI Taxonomy" id="168488"/>
    <lineage>
        <taxon>Eukaryota</taxon>
        <taxon>Viridiplantae</taxon>
        <taxon>Streptophyta</taxon>
        <taxon>Embryophyta</taxon>
        <taxon>Tracheophyta</taxon>
        <taxon>Spermatophyta</taxon>
        <taxon>Magnoliopsida</taxon>
        <taxon>eudicotyledons</taxon>
        <taxon>Gunneridae</taxon>
        <taxon>Pentapetalae</taxon>
        <taxon>asterids</taxon>
        <taxon>lamiids</taxon>
        <taxon>Lamiales</taxon>
        <taxon>Scrophulariaceae</taxon>
        <taxon>Buddlejeae</taxon>
        <taxon>Buddleja</taxon>
    </lineage>
</organism>
<keyword evidence="9" id="KW-0284">Flavonoid biosynthesis</keyword>
<dbReference type="EMBL" id="WHWC01000008">
    <property type="protein sequence ID" value="KAG8378296.1"/>
    <property type="molecule type" value="Genomic_DNA"/>
</dbReference>
<comment type="cofactor">
    <cofactor evidence="2">
        <name>Fe cation</name>
        <dbReference type="ChEBI" id="CHEBI:24875"/>
    </cofactor>
</comment>
<evidence type="ECO:0000256" key="8">
    <source>
        <dbReference type="ARBA" id="ARBA00023004"/>
    </source>
</evidence>
<dbReference type="Proteomes" id="UP000826271">
    <property type="component" value="Unassembled WGS sequence"/>
</dbReference>
<dbReference type="Pfam" id="PF14226">
    <property type="entry name" value="DIOX_N"/>
    <property type="match status" value="1"/>
</dbReference>
<dbReference type="InterPro" id="IPR026992">
    <property type="entry name" value="DIOX_N"/>
</dbReference>
<keyword evidence="6" id="KW-0223">Dioxygenase</keyword>
<dbReference type="GO" id="GO:0009813">
    <property type="term" value="P:flavonoid biosynthetic process"/>
    <property type="evidence" value="ECO:0007669"/>
    <property type="project" value="UniProtKB-KW"/>
</dbReference>
<evidence type="ECO:0000256" key="3">
    <source>
        <dbReference type="ARBA" id="ARBA00008056"/>
    </source>
</evidence>
<name>A0AAV6X574_9LAMI</name>
<gene>
    <name evidence="12" type="ORF">BUALT_Bualt08G0122700</name>
</gene>
<dbReference type="GO" id="GO:0002238">
    <property type="term" value="P:response to molecule of fungal origin"/>
    <property type="evidence" value="ECO:0007669"/>
    <property type="project" value="UniProtKB-ARBA"/>
</dbReference>
<comment type="caution">
    <text evidence="12">The sequence shown here is derived from an EMBL/GenBank/DDBJ whole genome shotgun (WGS) entry which is preliminary data.</text>
</comment>
<dbReference type="InterPro" id="IPR027443">
    <property type="entry name" value="IPNS-like_sf"/>
</dbReference>
<accession>A0AAV6X574</accession>
<evidence type="ECO:0000256" key="5">
    <source>
        <dbReference type="ARBA" id="ARBA00022896"/>
    </source>
</evidence>
<dbReference type="GO" id="GO:0046872">
    <property type="term" value="F:metal ion binding"/>
    <property type="evidence" value="ECO:0007669"/>
    <property type="project" value="UniProtKB-KW"/>
</dbReference>
<dbReference type="FunFam" id="2.60.120.330:FF:000009">
    <property type="entry name" value="Flavonol synthase"/>
    <property type="match status" value="1"/>
</dbReference>
<dbReference type="GO" id="GO:0016706">
    <property type="term" value="F:2-oxoglutarate-dependent dioxygenase activity"/>
    <property type="evidence" value="ECO:0007669"/>
    <property type="project" value="UniProtKB-ARBA"/>
</dbReference>
<feature type="domain" description="Fe2OG dioxygenase" evidence="11">
    <location>
        <begin position="198"/>
        <end position="297"/>
    </location>
</feature>
<evidence type="ECO:0000256" key="1">
    <source>
        <dbReference type="ARBA" id="ARBA00001961"/>
    </source>
</evidence>
<dbReference type="GO" id="GO:0046148">
    <property type="term" value="P:pigment biosynthetic process"/>
    <property type="evidence" value="ECO:0007669"/>
    <property type="project" value="UniProtKB-ARBA"/>
</dbReference>
<dbReference type="InterPro" id="IPR005123">
    <property type="entry name" value="Oxoglu/Fe-dep_dioxygenase_dom"/>
</dbReference>
<keyword evidence="4 10" id="KW-0479">Metal-binding</keyword>
<proteinExistence type="inferred from homology"/>
<keyword evidence="8 10" id="KW-0408">Iron</keyword>
<evidence type="ECO:0000259" key="11">
    <source>
        <dbReference type="PROSITE" id="PS51471"/>
    </source>
</evidence>
<keyword evidence="13" id="KW-1185">Reference proteome</keyword>
<evidence type="ECO:0000256" key="10">
    <source>
        <dbReference type="RuleBase" id="RU003682"/>
    </source>
</evidence>
<evidence type="ECO:0000256" key="2">
    <source>
        <dbReference type="ARBA" id="ARBA00001962"/>
    </source>
</evidence>
<comment type="cofactor">
    <cofactor evidence="1">
        <name>L-ascorbate</name>
        <dbReference type="ChEBI" id="CHEBI:38290"/>
    </cofactor>
</comment>
<dbReference type="SUPFAM" id="SSF51197">
    <property type="entry name" value="Clavaminate synthase-like"/>
    <property type="match status" value="1"/>
</dbReference>
<evidence type="ECO:0000313" key="13">
    <source>
        <dbReference type="Proteomes" id="UP000826271"/>
    </source>
</evidence>
<dbReference type="PANTHER" id="PTHR47991">
    <property type="entry name" value="OXOGLUTARATE/IRON-DEPENDENT DIOXYGENASE"/>
    <property type="match status" value="1"/>
</dbReference>
<dbReference type="Gene3D" id="2.60.120.330">
    <property type="entry name" value="B-lactam Antibiotic, Isopenicillin N Synthase, Chain"/>
    <property type="match status" value="1"/>
</dbReference>
<dbReference type="InterPro" id="IPR050295">
    <property type="entry name" value="Plant_2OG-oxidoreductases"/>
</dbReference>
<reference evidence="12" key="1">
    <citation type="submission" date="2019-10" db="EMBL/GenBank/DDBJ databases">
        <authorList>
            <person name="Zhang R."/>
            <person name="Pan Y."/>
            <person name="Wang J."/>
            <person name="Ma R."/>
            <person name="Yu S."/>
        </authorList>
    </citation>
    <scope>NUCLEOTIDE SEQUENCE</scope>
    <source>
        <strain evidence="12">LA-IB0</strain>
        <tissue evidence="12">Leaf</tissue>
    </source>
</reference>
<dbReference type="Pfam" id="PF03171">
    <property type="entry name" value="2OG-FeII_Oxy"/>
    <property type="match status" value="1"/>
</dbReference>
<comment type="similarity">
    <text evidence="3 10">Belongs to the iron/ascorbate-dependent oxidoreductase family.</text>
</comment>
<keyword evidence="7 10" id="KW-0560">Oxidoreductase</keyword>
<evidence type="ECO:0000256" key="7">
    <source>
        <dbReference type="ARBA" id="ARBA00023002"/>
    </source>
</evidence>
<keyword evidence="5" id="KW-0847">Vitamin C</keyword>
<dbReference type="InterPro" id="IPR044861">
    <property type="entry name" value="IPNS-like_FE2OG_OXY"/>
</dbReference>
<protein>
    <recommendedName>
        <fullName evidence="11">Fe2OG dioxygenase domain-containing protein</fullName>
    </recommendedName>
</protein>